<evidence type="ECO:0000259" key="1">
    <source>
        <dbReference type="PROSITE" id="PS50943"/>
    </source>
</evidence>
<reference evidence="2 3" key="1">
    <citation type="submission" date="2017-09" db="EMBL/GenBank/DDBJ databases">
        <title>Large-scale bioinformatics analysis of Bacillus genomes uncovers conserved roles of natural products in bacterial physiology.</title>
        <authorList>
            <consortium name="Agbiome Team Llc"/>
            <person name="Bleich R.M."/>
            <person name="Grubbs K.J."/>
            <person name="Santa Maria K.C."/>
            <person name="Allen S.E."/>
            <person name="Farag S."/>
            <person name="Shank E.A."/>
            <person name="Bowers A."/>
        </authorList>
    </citation>
    <scope>NUCLEOTIDE SEQUENCE [LARGE SCALE GENOMIC DNA]</scope>
    <source>
        <strain evidence="2 3">AFS053130</strain>
    </source>
</reference>
<dbReference type="EMBL" id="NUHO01000062">
    <property type="protein sequence ID" value="PGM92273.1"/>
    <property type="molecule type" value="Genomic_DNA"/>
</dbReference>
<dbReference type="AlphaFoldDB" id="A0A2B9DXD2"/>
<dbReference type="SUPFAM" id="SSF47413">
    <property type="entry name" value="lambda repressor-like DNA-binding domains"/>
    <property type="match status" value="1"/>
</dbReference>
<name>A0A2B9DXD2_BACCE</name>
<dbReference type="CDD" id="cd00093">
    <property type="entry name" value="HTH_XRE"/>
    <property type="match status" value="1"/>
</dbReference>
<dbReference type="PROSITE" id="PS50943">
    <property type="entry name" value="HTH_CROC1"/>
    <property type="match status" value="1"/>
</dbReference>
<dbReference type="RefSeq" id="WP_098777533.1">
    <property type="nucleotide sequence ID" value="NZ_NUHO01000062.1"/>
</dbReference>
<dbReference type="Proteomes" id="UP000222054">
    <property type="component" value="Unassembled WGS sequence"/>
</dbReference>
<gene>
    <name evidence="2" type="ORF">CN958_15895</name>
</gene>
<dbReference type="InterPro" id="IPR001387">
    <property type="entry name" value="Cro/C1-type_HTH"/>
</dbReference>
<protein>
    <submittedName>
        <fullName evidence="2">Transcriptional regulator</fullName>
    </submittedName>
</protein>
<dbReference type="SMART" id="SM00530">
    <property type="entry name" value="HTH_XRE"/>
    <property type="match status" value="1"/>
</dbReference>
<sequence>MKFDNEKLSTLLRKKDMKQNVFAKAIKRAPSTVSLYLSGDVEPGRKALIAMSEVLGVPVDELLAKEINYQTA</sequence>
<accession>A0A2B9DXD2</accession>
<dbReference type="InterPro" id="IPR010982">
    <property type="entry name" value="Lambda_DNA-bd_dom_sf"/>
</dbReference>
<evidence type="ECO:0000313" key="3">
    <source>
        <dbReference type="Proteomes" id="UP000222054"/>
    </source>
</evidence>
<dbReference type="Pfam" id="PF01381">
    <property type="entry name" value="HTH_3"/>
    <property type="match status" value="1"/>
</dbReference>
<organism evidence="2 3">
    <name type="scientific">Bacillus cereus</name>
    <dbReference type="NCBI Taxonomy" id="1396"/>
    <lineage>
        <taxon>Bacteria</taxon>
        <taxon>Bacillati</taxon>
        <taxon>Bacillota</taxon>
        <taxon>Bacilli</taxon>
        <taxon>Bacillales</taxon>
        <taxon>Bacillaceae</taxon>
        <taxon>Bacillus</taxon>
        <taxon>Bacillus cereus group</taxon>
    </lineage>
</organism>
<dbReference type="GO" id="GO:0003677">
    <property type="term" value="F:DNA binding"/>
    <property type="evidence" value="ECO:0007669"/>
    <property type="project" value="InterPro"/>
</dbReference>
<proteinExistence type="predicted"/>
<comment type="caution">
    <text evidence="2">The sequence shown here is derived from an EMBL/GenBank/DDBJ whole genome shotgun (WGS) entry which is preliminary data.</text>
</comment>
<evidence type="ECO:0000313" key="2">
    <source>
        <dbReference type="EMBL" id="PGM92273.1"/>
    </source>
</evidence>
<dbReference type="Gene3D" id="1.10.260.40">
    <property type="entry name" value="lambda repressor-like DNA-binding domains"/>
    <property type="match status" value="1"/>
</dbReference>
<feature type="domain" description="HTH cro/C1-type" evidence="1">
    <location>
        <begin position="8"/>
        <end position="62"/>
    </location>
</feature>